<proteinExistence type="predicted"/>
<feature type="modified residue" description="4-aspartylphosphate" evidence="4">
    <location>
        <position position="57"/>
    </location>
</feature>
<dbReference type="AlphaFoldDB" id="A0A1G9RVW3"/>
<evidence type="ECO:0000259" key="5">
    <source>
        <dbReference type="PROSITE" id="PS01124"/>
    </source>
</evidence>
<dbReference type="SUPFAM" id="SSF46689">
    <property type="entry name" value="Homeodomain-like"/>
    <property type="match status" value="2"/>
</dbReference>
<accession>A0A1G9RVW3</accession>
<dbReference type="SMART" id="SM00342">
    <property type="entry name" value="HTH_ARAC"/>
    <property type="match status" value="1"/>
</dbReference>
<dbReference type="PROSITE" id="PS50110">
    <property type="entry name" value="RESPONSE_REGULATORY"/>
    <property type="match status" value="1"/>
</dbReference>
<evidence type="ECO:0000256" key="2">
    <source>
        <dbReference type="ARBA" id="ARBA00023125"/>
    </source>
</evidence>
<dbReference type="SUPFAM" id="SSF52172">
    <property type="entry name" value="CheY-like"/>
    <property type="match status" value="1"/>
</dbReference>
<keyword evidence="2" id="KW-0238">DNA-binding</keyword>
<dbReference type="InterPro" id="IPR009057">
    <property type="entry name" value="Homeodomain-like_sf"/>
</dbReference>
<dbReference type="Gene3D" id="3.40.50.2300">
    <property type="match status" value="1"/>
</dbReference>
<dbReference type="GO" id="GO:0003700">
    <property type="term" value="F:DNA-binding transcription factor activity"/>
    <property type="evidence" value="ECO:0007669"/>
    <property type="project" value="InterPro"/>
</dbReference>
<dbReference type="Gene3D" id="1.10.10.60">
    <property type="entry name" value="Homeodomain-like"/>
    <property type="match status" value="2"/>
</dbReference>
<organism evidence="7 8">
    <name type="scientific">Sediminibacillus halophilus</name>
    <dbReference type="NCBI Taxonomy" id="482461"/>
    <lineage>
        <taxon>Bacteria</taxon>
        <taxon>Bacillati</taxon>
        <taxon>Bacillota</taxon>
        <taxon>Bacilli</taxon>
        <taxon>Bacillales</taxon>
        <taxon>Bacillaceae</taxon>
        <taxon>Sediminibacillus</taxon>
    </lineage>
</organism>
<evidence type="ECO:0000256" key="3">
    <source>
        <dbReference type="ARBA" id="ARBA00023163"/>
    </source>
</evidence>
<dbReference type="CDD" id="cd17536">
    <property type="entry name" value="REC_YesN-like"/>
    <property type="match status" value="1"/>
</dbReference>
<sequence>MRVLIIEDEPLTRRGLIKLLQTIRVEGFNLDSISEVAYAEDAIPYLQEEKFDIVFTDIEGGEMNGLELISGYKELQQGTQWVIVSGYDSFTFAQKAILCGVKEYLLKPITKEKLSQTVERCLQGLKTRQHDFIGADEIDELLTALEESIWSLNRLEAETVFLEWSGKMEIKQLSVDYYCNILTHVMEVLFHRIATKGSQLMNAFHWEIAVASKKEAERLFLGKCLEILQLLEQKRKGNEIDPIEMAKIYILDHLDEDISLEEVAGKLGLNASYFSQLFKKETGQTFVKYRSSLRMEKAKELLLKKDIKVIDIPFLIGLNDHPHFTKTFKKYTGQTPSGFRRKMGVD</sequence>
<dbReference type="Pfam" id="PF12833">
    <property type="entry name" value="HTH_18"/>
    <property type="match status" value="1"/>
</dbReference>
<dbReference type="RefSeq" id="WP_074598776.1">
    <property type="nucleotide sequence ID" value="NZ_FNHF01000002.1"/>
</dbReference>
<protein>
    <submittedName>
        <fullName evidence="7">Two-component system, response regulator YesN</fullName>
    </submittedName>
</protein>
<dbReference type="PANTHER" id="PTHR43280">
    <property type="entry name" value="ARAC-FAMILY TRANSCRIPTIONAL REGULATOR"/>
    <property type="match status" value="1"/>
</dbReference>
<dbReference type="InterPro" id="IPR011006">
    <property type="entry name" value="CheY-like_superfamily"/>
</dbReference>
<dbReference type="GO" id="GO:0043565">
    <property type="term" value="F:sequence-specific DNA binding"/>
    <property type="evidence" value="ECO:0007669"/>
    <property type="project" value="InterPro"/>
</dbReference>
<evidence type="ECO:0000313" key="7">
    <source>
        <dbReference type="EMBL" id="SDM26635.1"/>
    </source>
</evidence>
<dbReference type="InterPro" id="IPR001789">
    <property type="entry name" value="Sig_transdc_resp-reg_receiver"/>
</dbReference>
<gene>
    <name evidence="7" type="ORF">SAMN05216244_2134</name>
</gene>
<dbReference type="PROSITE" id="PS01124">
    <property type="entry name" value="HTH_ARAC_FAMILY_2"/>
    <property type="match status" value="1"/>
</dbReference>
<dbReference type="STRING" id="482461.SAMN05216244_2134"/>
<evidence type="ECO:0000256" key="4">
    <source>
        <dbReference type="PROSITE-ProRule" id="PRU00169"/>
    </source>
</evidence>
<dbReference type="GO" id="GO:0000160">
    <property type="term" value="P:phosphorelay signal transduction system"/>
    <property type="evidence" value="ECO:0007669"/>
    <property type="project" value="InterPro"/>
</dbReference>
<reference evidence="8" key="1">
    <citation type="submission" date="2016-10" db="EMBL/GenBank/DDBJ databases">
        <authorList>
            <person name="Varghese N."/>
            <person name="Submissions S."/>
        </authorList>
    </citation>
    <scope>NUCLEOTIDE SEQUENCE [LARGE SCALE GENOMIC DNA]</scope>
    <source>
        <strain evidence="8">CGMCC 1.6199</strain>
    </source>
</reference>
<feature type="domain" description="Response regulatory" evidence="6">
    <location>
        <begin position="2"/>
        <end position="122"/>
    </location>
</feature>
<dbReference type="Pfam" id="PF00072">
    <property type="entry name" value="Response_reg"/>
    <property type="match status" value="1"/>
</dbReference>
<dbReference type="InterPro" id="IPR018060">
    <property type="entry name" value="HTH_AraC"/>
</dbReference>
<dbReference type="PANTHER" id="PTHR43280:SF28">
    <property type="entry name" value="HTH-TYPE TRANSCRIPTIONAL ACTIVATOR RHAS"/>
    <property type="match status" value="1"/>
</dbReference>
<keyword evidence="1" id="KW-0805">Transcription regulation</keyword>
<keyword evidence="3" id="KW-0804">Transcription</keyword>
<evidence type="ECO:0000259" key="6">
    <source>
        <dbReference type="PROSITE" id="PS50110"/>
    </source>
</evidence>
<evidence type="ECO:0000256" key="1">
    <source>
        <dbReference type="ARBA" id="ARBA00023015"/>
    </source>
</evidence>
<evidence type="ECO:0000313" key="8">
    <source>
        <dbReference type="Proteomes" id="UP000182347"/>
    </source>
</evidence>
<keyword evidence="8" id="KW-1185">Reference proteome</keyword>
<dbReference type="EMBL" id="FNHF01000002">
    <property type="protein sequence ID" value="SDM26635.1"/>
    <property type="molecule type" value="Genomic_DNA"/>
</dbReference>
<dbReference type="Proteomes" id="UP000182347">
    <property type="component" value="Unassembled WGS sequence"/>
</dbReference>
<name>A0A1G9RVW3_9BACI</name>
<keyword evidence="4" id="KW-0597">Phosphoprotein</keyword>
<feature type="domain" description="HTH araC/xylS-type" evidence="5">
    <location>
        <begin position="244"/>
        <end position="342"/>
    </location>
</feature>
<dbReference type="SMART" id="SM00448">
    <property type="entry name" value="REC"/>
    <property type="match status" value="1"/>
</dbReference>